<dbReference type="GO" id="GO:0046983">
    <property type="term" value="F:protein dimerization activity"/>
    <property type="evidence" value="ECO:0007669"/>
    <property type="project" value="InterPro"/>
</dbReference>
<dbReference type="InterPro" id="IPR033896">
    <property type="entry name" value="MEF2-like_N"/>
</dbReference>
<feature type="domain" description="MADS-box" evidence="7">
    <location>
        <begin position="23"/>
        <end position="83"/>
    </location>
</feature>
<dbReference type="Gene3D" id="3.40.1810.10">
    <property type="entry name" value="Transcription factor, MADS-box"/>
    <property type="match status" value="1"/>
</dbReference>
<organism evidence="8 9">
    <name type="scientific">Miscanthus lutarioriparius</name>
    <dbReference type="NCBI Taxonomy" id="422564"/>
    <lineage>
        <taxon>Eukaryota</taxon>
        <taxon>Viridiplantae</taxon>
        <taxon>Streptophyta</taxon>
        <taxon>Embryophyta</taxon>
        <taxon>Tracheophyta</taxon>
        <taxon>Spermatophyta</taxon>
        <taxon>Magnoliopsida</taxon>
        <taxon>Liliopsida</taxon>
        <taxon>Poales</taxon>
        <taxon>Poaceae</taxon>
        <taxon>PACMAD clade</taxon>
        <taxon>Panicoideae</taxon>
        <taxon>Andropogonodae</taxon>
        <taxon>Andropogoneae</taxon>
        <taxon>Saccharinae</taxon>
        <taxon>Miscanthus</taxon>
    </lineage>
</organism>
<evidence type="ECO:0000256" key="1">
    <source>
        <dbReference type="ARBA" id="ARBA00004123"/>
    </source>
</evidence>
<dbReference type="OrthoDB" id="1898716at2759"/>
<proteinExistence type="predicted"/>
<keyword evidence="4" id="KW-0804">Transcription</keyword>
<evidence type="ECO:0000313" key="9">
    <source>
        <dbReference type="Proteomes" id="UP000604825"/>
    </source>
</evidence>
<evidence type="ECO:0000256" key="3">
    <source>
        <dbReference type="ARBA" id="ARBA00023125"/>
    </source>
</evidence>
<sequence length="216" mass="24342">MEAAARRSAGQPQPQQEKGKGKRKRGPVELRRIEDRTSRQVRFSKRRSGLFKKAFELSVLCDAQVALVVFSPAGRLYEFASADSSIEETFGRYWDLANTLNDLNIEARDSRIDCNIQEQPSTGGLPDQLNVVAQWAMEANANGMSMADIRSLEETITEQTDDEGDWVAQTCHLCELDFLQQKEEKQKASEDMEEVTISVDSRETSSSKLEMSHMCV</sequence>
<dbReference type="Pfam" id="PF00319">
    <property type="entry name" value="SRF-TF"/>
    <property type="match status" value="1"/>
</dbReference>
<dbReference type="PRINTS" id="PR00404">
    <property type="entry name" value="MADSDOMAIN"/>
</dbReference>
<comment type="subcellular location">
    <subcellularLocation>
        <location evidence="1">Nucleus</location>
    </subcellularLocation>
</comment>
<dbReference type="CDD" id="cd00265">
    <property type="entry name" value="MADS_MEF2_like"/>
    <property type="match status" value="1"/>
</dbReference>
<dbReference type="FunFam" id="3.40.1810.10:FF:000008">
    <property type="entry name" value="MADS-box transcription factor 1"/>
    <property type="match status" value="1"/>
</dbReference>
<keyword evidence="2" id="KW-0805">Transcription regulation</keyword>
<evidence type="ECO:0000256" key="5">
    <source>
        <dbReference type="ARBA" id="ARBA00023242"/>
    </source>
</evidence>
<dbReference type="SMART" id="SM00432">
    <property type="entry name" value="MADS"/>
    <property type="match status" value="1"/>
</dbReference>
<dbReference type="InterPro" id="IPR002100">
    <property type="entry name" value="TF_MADSbox"/>
</dbReference>
<dbReference type="Proteomes" id="UP000604825">
    <property type="component" value="Unassembled WGS sequence"/>
</dbReference>
<keyword evidence="5" id="KW-0539">Nucleus</keyword>
<dbReference type="GO" id="GO:0050793">
    <property type="term" value="P:regulation of developmental process"/>
    <property type="evidence" value="ECO:0007669"/>
    <property type="project" value="UniProtKB-ARBA"/>
</dbReference>
<evidence type="ECO:0000256" key="6">
    <source>
        <dbReference type="SAM" id="MobiDB-lite"/>
    </source>
</evidence>
<name>A0A811R472_9POAL</name>
<dbReference type="SUPFAM" id="SSF55455">
    <property type="entry name" value="SRF-like"/>
    <property type="match status" value="1"/>
</dbReference>
<protein>
    <recommendedName>
        <fullName evidence="7">MADS-box domain-containing protein</fullName>
    </recommendedName>
</protein>
<dbReference type="GO" id="GO:0000977">
    <property type="term" value="F:RNA polymerase II transcription regulatory region sequence-specific DNA binding"/>
    <property type="evidence" value="ECO:0007669"/>
    <property type="project" value="InterPro"/>
</dbReference>
<dbReference type="AlphaFoldDB" id="A0A811R472"/>
<dbReference type="GO" id="GO:0045944">
    <property type="term" value="P:positive regulation of transcription by RNA polymerase II"/>
    <property type="evidence" value="ECO:0007669"/>
    <property type="project" value="InterPro"/>
</dbReference>
<keyword evidence="9" id="KW-1185">Reference proteome</keyword>
<dbReference type="EMBL" id="CAJGYO010000013">
    <property type="protein sequence ID" value="CAD6264858.1"/>
    <property type="molecule type" value="Genomic_DNA"/>
</dbReference>
<dbReference type="PROSITE" id="PS50066">
    <property type="entry name" value="MADS_BOX_2"/>
    <property type="match status" value="1"/>
</dbReference>
<gene>
    <name evidence="8" type="ORF">NCGR_LOCUS48163</name>
</gene>
<evidence type="ECO:0000256" key="2">
    <source>
        <dbReference type="ARBA" id="ARBA00023015"/>
    </source>
</evidence>
<comment type="caution">
    <text evidence="8">The sequence shown here is derived from an EMBL/GenBank/DDBJ whole genome shotgun (WGS) entry which is preliminary data.</text>
</comment>
<accession>A0A811R472</accession>
<reference evidence="8" key="1">
    <citation type="submission" date="2020-10" db="EMBL/GenBank/DDBJ databases">
        <authorList>
            <person name="Han B."/>
            <person name="Lu T."/>
            <person name="Zhao Q."/>
            <person name="Huang X."/>
            <person name="Zhao Y."/>
        </authorList>
    </citation>
    <scope>NUCLEOTIDE SEQUENCE</scope>
</reference>
<feature type="region of interest" description="Disordered" evidence="6">
    <location>
        <begin position="185"/>
        <end position="216"/>
    </location>
</feature>
<dbReference type="InterPro" id="IPR050142">
    <property type="entry name" value="MADS-box/MEF2_TF"/>
</dbReference>
<evidence type="ECO:0000259" key="7">
    <source>
        <dbReference type="PROSITE" id="PS50066"/>
    </source>
</evidence>
<dbReference type="PANTHER" id="PTHR48019">
    <property type="entry name" value="SERUM RESPONSE FACTOR HOMOLOG"/>
    <property type="match status" value="1"/>
</dbReference>
<dbReference type="GO" id="GO:0005634">
    <property type="term" value="C:nucleus"/>
    <property type="evidence" value="ECO:0007669"/>
    <property type="project" value="UniProtKB-SubCell"/>
</dbReference>
<keyword evidence="3" id="KW-0238">DNA-binding</keyword>
<evidence type="ECO:0000313" key="8">
    <source>
        <dbReference type="EMBL" id="CAD6264858.1"/>
    </source>
</evidence>
<feature type="region of interest" description="Disordered" evidence="6">
    <location>
        <begin position="1"/>
        <end position="29"/>
    </location>
</feature>
<evidence type="ECO:0000256" key="4">
    <source>
        <dbReference type="ARBA" id="ARBA00023163"/>
    </source>
</evidence>
<dbReference type="InterPro" id="IPR036879">
    <property type="entry name" value="TF_MADSbox_sf"/>
</dbReference>